<keyword evidence="1" id="KW-0732">Signal</keyword>
<keyword evidence="3" id="KW-1185">Reference proteome</keyword>
<dbReference type="RefSeq" id="WP_371844028.1">
    <property type="nucleotide sequence ID" value="NZ_JBGMEL010000013.1"/>
</dbReference>
<feature type="signal peptide" evidence="1">
    <location>
        <begin position="1"/>
        <end position="25"/>
    </location>
</feature>
<dbReference type="SUPFAM" id="SSF54427">
    <property type="entry name" value="NTF2-like"/>
    <property type="match status" value="1"/>
</dbReference>
<organism evidence="2 3">
    <name type="scientific">Microbulbifer echini</name>
    <dbReference type="NCBI Taxonomy" id="1529067"/>
    <lineage>
        <taxon>Bacteria</taxon>
        <taxon>Pseudomonadati</taxon>
        <taxon>Pseudomonadota</taxon>
        <taxon>Gammaproteobacteria</taxon>
        <taxon>Cellvibrionales</taxon>
        <taxon>Microbulbiferaceae</taxon>
        <taxon>Microbulbifer</taxon>
    </lineage>
</organism>
<evidence type="ECO:0000313" key="2">
    <source>
        <dbReference type="EMBL" id="MFA0791561.1"/>
    </source>
</evidence>
<dbReference type="Gene3D" id="3.10.450.50">
    <property type="match status" value="1"/>
</dbReference>
<comment type="caution">
    <text evidence="2">The sequence shown here is derived from an EMBL/GenBank/DDBJ whole genome shotgun (WGS) entry which is preliminary data.</text>
</comment>
<dbReference type="PANTHER" id="PTHR38436">
    <property type="entry name" value="POLYKETIDE CYCLASE SNOAL-LIKE DOMAIN"/>
    <property type="match status" value="1"/>
</dbReference>
<dbReference type="Proteomes" id="UP001569414">
    <property type="component" value="Unassembled WGS sequence"/>
</dbReference>
<dbReference type="InterPro" id="IPR032710">
    <property type="entry name" value="NTF2-like_dom_sf"/>
</dbReference>
<accession>A0ABV4NRJ4</accession>
<gene>
    <name evidence="2" type="ORF">ACCI51_13465</name>
</gene>
<dbReference type="InterPro" id="IPR009959">
    <property type="entry name" value="Cyclase_SnoaL-like"/>
</dbReference>
<feature type="chain" id="PRO_5046475981" evidence="1">
    <location>
        <begin position="26"/>
        <end position="169"/>
    </location>
</feature>
<name>A0ABV4NRJ4_9GAMM</name>
<proteinExistence type="predicted"/>
<dbReference type="Pfam" id="PF07366">
    <property type="entry name" value="SnoaL"/>
    <property type="match status" value="1"/>
</dbReference>
<reference evidence="2 3" key="1">
    <citation type="submission" date="2024-08" db="EMBL/GenBank/DDBJ databases">
        <authorList>
            <person name="Ishaq N."/>
        </authorList>
    </citation>
    <scope>NUCLEOTIDE SEQUENCE [LARGE SCALE GENOMIC DNA]</scope>
    <source>
        <strain evidence="2 3">JCM 30400</strain>
    </source>
</reference>
<evidence type="ECO:0000256" key="1">
    <source>
        <dbReference type="SAM" id="SignalP"/>
    </source>
</evidence>
<protein>
    <submittedName>
        <fullName evidence="2">Ester cyclase</fullName>
    </submittedName>
</protein>
<dbReference type="PANTHER" id="PTHR38436:SF1">
    <property type="entry name" value="ESTER CYCLASE"/>
    <property type="match status" value="1"/>
</dbReference>
<sequence>MTKFLLPISLVACLLLSGVTTGVSAQTNNLQDNKKIAMQAIEIWKNGSKIDPKTLFSSNYVNNLDSSISSGVGPQKRNLKEFVTEVVKFRAAFKDLTLLNTIQVAEGDLVSTHVTIRTKHVGSFMGESPTNKTITYDAVEFVKIEDGKIVETWVTWDKYGFLKQIGILK</sequence>
<dbReference type="EMBL" id="JBGMEL010000013">
    <property type="protein sequence ID" value="MFA0791561.1"/>
    <property type="molecule type" value="Genomic_DNA"/>
</dbReference>
<evidence type="ECO:0000313" key="3">
    <source>
        <dbReference type="Proteomes" id="UP001569414"/>
    </source>
</evidence>